<feature type="compositionally biased region" description="Low complexity" evidence="1">
    <location>
        <begin position="11"/>
        <end position="28"/>
    </location>
</feature>
<gene>
    <name evidence="3" type="ORF">B8W69_17040</name>
</gene>
<evidence type="ECO:0000256" key="2">
    <source>
        <dbReference type="SAM" id="Phobius"/>
    </source>
</evidence>
<evidence type="ECO:0000313" key="4">
    <source>
        <dbReference type="Proteomes" id="UP000242320"/>
    </source>
</evidence>
<evidence type="ECO:0008006" key="5">
    <source>
        <dbReference type="Google" id="ProtNLM"/>
    </source>
</evidence>
<dbReference type="AlphaFoldDB" id="A0A1X2KY09"/>
<protein>
    <recommendedName>
        <fullName evidence="5">Alanine and proline rich membrane protein</fullName>
    </recommendedName>
</protein>
<sequence length="189" mass="18889">MVGDLPPAPGEGPTTGPPSSSMHWAPAFPTQPPPRPKAWPAVVLAAIAVALGIAALVVALTRPTSSQSTASSTTSTTPSYTADQTAAARKQLCDAYKLAAHAVQIDTNGASPERANIATVNGAVMLEQAVNSAPAIAPSDRAAALTLAEAYSNAVAVSSTAGGDDPAWRAAINDVIAKDAPLRQLCGGG</sequence>
<evidence type="ECO:0000313" key="3">
    <source>
        <dbReference type="EMBL" id="OSC26133.1"/>
    </source>
</evidence>
<evidence type="ECO:0000256" key="1">
    <source>
        <dbReference type="SAM" id="MobiDB-lite"/>
    </source>
</evidence>
<keyword evidence="2" id="KW-0472">Membrane</keyword>
<organism evidence="3 4">
    <name type="scientific">Mycolicibacterium vulneris</name>
    <dbReference type="NCBI Taxonomy" id="547163"/>
    <lineage>
        <taxon>Bacteria</taxon>
        <taxon>Bacillati</taxon>
        <taxon>Actinomycetota</taxon>
        <taxon>Actinomycetes</taxon>
        <taxon>Mycobacteriales</taxon>
        <taxon>Mycobacteriaceae</taxon>
        <taxon>Mycolicibacterium</taxon>
    </lineage>
</organism>
<comment type="caution">
    <text evidence="3">The sequence shown here is derived from an EMBL/GenBank/DDBJ whole genome shotgun (WGS) entry which is preliminary data.</text>
</comment>
<dbReference type="Proteomes" id="UP000242320">
    <property type="component" value="Unassembled WGS sequence"/>
</dbReference>
<name>A0A1X2KY09_9MYCO</name>
<feature type="transmembrane region" description="Helical" evidence="2">
    <location>
        <begin position="38"/>
        <end position="60"/>
    </location>
</feature>
<dbReference type="OrthoDB" id="4764765at2"/>
<reference evidence="3 4" key="1">
    <citation type="submission" date="2017-04" db="EMBL/GenBank/DDBJ databases">
        <title>The new phylogeny of genus Mycobacterium.</title>
        <authorList>
            <person name="Tortoli E."/>
            <person name="Trovato A."/>
            <person name="Cirillo D.M."/>
        </authorList>
    </citation>
    <scope>NUCLEOTIDE SEQUENCE [LARGE SCALE GENOMIC DNA]</scope>
    <source>
        <strain evidence="3 4">DSM 45247</strain>
    </source>
</reference>
<keyword evidence="2" id="KW-1133">Transmembrane helix</keyword>
<proteinExistence type="predicted"/>
<feature type="compositionally biased region" description="Pro residues" evidence="1">
    <location>
        <begin position="1"/>
        <end position="10"/>
    </location>
</feature>
<accession>A0A1X2KY09</accession>
<dbReference type="EMBL" id="NCXM01000017">
    <property type="protein sequence ID" value="OSC26133.1"/>
    <property type="molecule type" value="Genomic_DNA"/>
</dbReference>
<keyword evidence="4" id="KW-1185">Reference proteome</keyword>
<feature type="region of interest" description="Disordered" evidence="1">
    <location>
        <begin position="1"/>
        <end position="35"/>
    </location>
</feature>
<keyword evidence="2" id="KW-0812">Transmembrane</keyword>